<keyword evidence="1" id="KW-1133">Transmembrane helix</keyword>
<evidence type="ECO:0000313" key="2">
    <source>
        <dbReference type="EMBL" id="BAF04461.2"/>
    </source>
</evidence>
<keyword evidence="1" id="KW-0812">Transmembrane</keyword>
<dbReference type="EMBL" id="AP008207">
    <property type="protein sequence ID" value="BAF04461.2"/>
    <property type="molecule type" value="Genomic_DNA"/>
</dbReference>
<sequence length="107" mass="11609">MTRQSRSPRSDTTETHFVLIVPGVSPQRCVAIIMGTLGSVCAYMVATMVASSWILTGLNAVQYCTDPAVAPGHRIITIRCPSTARCRQCQYRVSADMVLDCSLSLIT</sequence>
<dbReference type="AlphaFoldDB" id="Q0JP67"/>
<evidence type="ECO:0000256" key="1">
    <source>
        <dbReference type="SAM" id="Phobius"/>
    </source>
</evidence>
<dbReference type="KEGG" id="dosa:Os01g0240200"/>
<feature type="transmembrane region" description="Helical" evidence="1">
    <location>
        <begin position="29"/>
        <end position="55"/>
    </location>
</feature>
<proteinExistence type="predicted"/>
<keyword evidence="1" id="KW-0472">Membrane</keyword>
<gene>
    <name evidence="2" type="ordered locus">Os01g0240200</name>
</gene>
<reference evidence="2 3" key="1">
    <citation type="journal article" date="2005" name="Nature">
        <title>The map-based sequence of the rice genome.</title>
        <authorList>
            <consortium name="International rice genome sequencing project (IRGSP)"/>
            <person name="Matsumoto T."/>
            <person name="Wu J."/>
            <person name="Kanamori H."/>
            <person name="Katayose Y."/>
            <person name="Fujisawa M."/>
            <person name="Namiki N."/>
            <person name="Mizuno H."/>
            <person name="Yamamoto K."/>
            <person name="Antonio B.A."/>
            <person name="Baba T."/>
            <person name="Sakata K."/>
            <person name="Nagamura Y."/>
            <person name="Aoki H."/>
            <person name="Arikawa K."/>
            <person name="Arita K."/>
            <person name="Bito T."/>
            <person name="Chiden Y."/>
            <person name="Fujitsuka N."/>
            <person name="Fukunaka R."/>
            <person name="Hamada M."/>
            <person name="Harada C."/>
            <person name="Hayashi A."/>
            <person name="Hijishita S."/>
            <person name="Honda M."/>
            <person name="Hosokawa S."/>
            <person name="Ichikawa Y."/>
            <person name="Idonuma A."/>
            <person name="Iijima M."/>
            <person name="Ikeda M."/>
            <person name="Ikeno M."/>
            <person name="Ito K."/>
            <person name="Ito S."/>
            <person name="Ito T."/>
            <person name="Ito Y."/>
            <person name="Ito Y."/>
            <person name="Iwabuchi A."/>
            <person name="Kamiya K."/>
            <person name="Karasawa W."/>
            <person name="Kurita K."/>
            <person name="Katagiri S."/>
            <person name="Kikuta A."/>
            <person name="Kobayashi H."/>
            <person name="Kobayashi N."/>
            <person name="Machita K."/>
            <person name="Maehara T."/>
            <person name="Masukawa M."/>
            <person name="Mizubayashi T."/>
            <person name="Mukai Y."/>
            <person name="Nagasaki H."/>
            <person name="Nagata Y."/>
            <person name="Naito S."/>
            <person name="Nakashima M."/>
            <person name="Nakama Y."/>
            <person name="Nakamichi Y."/>
            <person name="Nakamura M."/>
            <person name="Meguro A."/>
            <person name="Negishi M."/>
            <person name="Ohta I."/>
            <person name="Ohta T."/>
            <person name="Okamoto M."/>
            <person name="Ono N."/>
            <person name="Saji S."/>
            <person name="Sakaguchi M."/>
            <person name="Sakai K."/>
            <person name="Shibata M."/>
            <person name="Shimokawa T."/>
            <person name="Song J."/>
            <person name="Takazaki Y."/>
            <person name="Terasawa K."/>
            <person name="Tsugane M."/>
            <person name="Tsuji K."/>
            <person name="Ueda S."/>
            <person name="Waki K."/>
            <person name="Yamagata H."/>
            <person name="Yamamoto M."/>
            <person name="Yamamoto S."/>
            <person name="Yamane H."/>
            <person name="Yoshiki S."/>
            <person name="Yoshihara R."/>
            <person name="Yukawa K."/>
            <person name="Zhong H."/>
            <person name="Yano M."/>
            <person name="Yuan Q."/>
            <person name="Ouyang S."/>
            <person name="Liu J."/>
            <person name="Jones K.M."/>
            <person name="Gansberger K."/>
            <person name="Moffat K."/>
            <person name="Hill J."/>
            <person name="Bera J."/>
            <person name="Fadrosh D."/>
            <person name="Jin S."/>
            <person name="Johri S."/>
            <person name="Kim M."/>
            <person name="Overton L."/>
            <person name="Reardon M."/>
            <person name="Tsitrin T."/>
            <person name="Vuong H."/>
            <person name="Weaver B."/>
            <person name="Ciecko A."/>
            <person name="Tallon L."/>
            <person name="Jackson J."/>
            <person name="Pai G."/>
            <person name="Aken S.V."/>
            <person name="Utterback T."/>
            <person name="Reidmuller S."/>
            <person name="Feldblyum T."/>
            <person name="Hsiao J."/>
            <person name="Zismann V."/>
            <person name="Iobst S."/>
            <person name="de Vazeille A.R."/>
            <person name="Buell C.R."/>
            <person name="Ying K."/>
            <person name="Li Y."/>
            <person name="Lu T."/>
            <person name="Huang Y."/>
            <person name="Zhao Q."/>
            <person name="Feng Q."/>
            <person name="Zhang L."/>
            <person name="Zhu J."/>
            <person name="Weng Q."/>
            <person name="Mu J."/>
            <person name="Lu Y."/>
            <person name="Fan D."/>
            <person name="Liu Y."/>
            <person name="Guan J."/>
            <person name="Zhang Y."/>
            <person name="Yu S."/>
            <person name="Liu X."/>
            <person name="Zhang Y."/>
            <person name="Hong G."/>
            <person name="Han B."/>
            <person name="Choisne N."/>
            <person name="Demange N."/>
            <person name="Orjeda G."/>
            <person name="Samain S."/>
            <person name="Cattolico L."/>
            <person name="Pelletier E."/>
            <person name="Couloux A."/>
            <person name="Segurens B."/>
            <person name="Wincker P."/>
            <person name="D'Hont A."/>
            <person name="Scarpelli C."/>
            <person name="Weissenbach J."/>
            <person name="Salanoubat M."/>
            <person name="Quetier F."/>
            <person name="Yu Y."/>
            <person name="Kim H.R."/>
            <person name="Rambo T."/>
            <person name="Currie J."/>
            <person name="Collura K."/>
            <person name="Luo M."/>
            <person name="Yang T."/>
            <person name="Ammiraju J.S.S."/>
            <person name="Engler F."/>
            <person name="Soderlund C."/>
            <person name="Wing R.A."/>
            <person name="Palmer L.E."/>
            <person name="de la Bastide M."/>
            <person name="Spiegel L."/>
            <person name="Nascimento L."/>
            <person name="Zutavern T."/>
            <person name="O'Shaughnessy A."/>
            <person name="Dike S."/>
            <person name="Dedhia N."/>
            <person name="Preston R."/>
            <person name="Balija V."/>
            <person name="McCombie W.R."/>
            <person name="Chow T."/>
            <person name="Chen H."/>
            <person name="Chung M."/>
            <person name="Chen C."/>
            <person name="Shaw J."/>
            <person name="Wu H."/>
            <person name="Hsiao K."/>
            <person name="Chao Y."/>
            <person name="Chu M."/>
            <person name="Cheng C."/>
            <person name="Hour A."/>
            <person name="Lee P."/>
            <person name="Lin S."/>
            <person name="Lin Y."/>
            <person name="Liou J."/>
            <person name="Liu S."/>
            <person name="Hsing Y."/>
            <person name="Raghuvanshi S."/>
            <person name="Mohanty A."/>
            <person name="Bharti A.K."/>
            <person name="Gaur A."/>
            <person name="Gupta V."/>
            <person name="Kumar D."/>
            <person name="Ravi V."/>
            <person name="Vij S."/>
            <person name="Kapur A."/>
            <person name="Khurana P."/>
            <person name="Khurana P."/>
            <person name="Khurana J.P."/>
            <person name="Tyagi A.K."/>
            <person name="Gaikwad K."/>
            <person name="Singh A."/>
            <person name="Dalal V."/>
            <person name="Srivastava S."/>
            <person name="Dixit A."/>
            <person name="Pal A.K."/>
            <person name="Ghazi I.A."/>
            <person name="Yadav M."/>
            <person name="Pandit A."/>
            <person name="Bhargava A."/>
            <person name="Sureshbabu K."/>
            <person name="Batra K."/>
            <person name="Sharma T.R."/>
            <person name="Mohapatra T."/>
            <person name="Singh N.K."/>
            <person name="Messing J."/>
            <person name="Nelson A.B."/>
            <person name="Fuks G."/>
            <person name="Kavchok S."/>
            <person name="Keizer G."/>
            <person name="Linton E."/>
            <person name="Llaca V."/>
            <person name="Song R."/>
            <person name="Tanyolac B."/>
            <person name="Young S."/>
            <person name="Ho-Il K."/>
            <person name="Hahn J.H."/>
            <person name="Sangsakoo G."/>
            <person name="Vanavichit A."/>
            <person name="de Mattos Luiz.A.T."/>
            <person name="Zimmer P.D."/>
            <person name="Malone G."/>
            <person name="Dellagostin O."/>
            <person name="de Oliveira A.C."/>
            <person name="Bevan M."/>
            <person name="Bancroft I."/>
            <person name="Minx P."/>
            <person name="Cordum H."/>
            <person name="Wilson R."/>
            <person name="Cheng Z."/>
            <person name="Jin W."/>
            <person name="Jiang J."/>
            <person name="Leong S.A."/>
            <person name="Iwama H."/>
            <person name="Gojobori T."/>
            <person name="Itoh T."/>
            <person name="Niimura Y."/>
            <person name="Fujii Y."/>
            <person name="Habara T."/>
            <person name="Sakai H."/>
            <person name="Sato Y."/>
            <person name="Wilson G."/>
            <person name="Kumar K."/>
            <person name="McCouch S."/>
            <person name="Juretic N."/>
            <person name="Hoen D."/>
            <person name="Wright S."/>
            <person name="Bruskiewich R."/>
            <person name="Bureau T."/>
            <person name="Miyao A."/>
            <person name="Hirochika H."/>
            <person name="Nishikawa T."/>
            <person name="Kadowaki K."/>
            <person name="Sugiura M."/>
            <person name="Burr B."/>
            <person name="Sasaki T."/>
        </authorList>
    </citation>
    <scope>NUCLEOTIDE SEQUENCE [LARGE SCALE GENOMIC DNA]</scope>
    <source>
        <strain evidence="3">cv. Nipponbare</strain>
    </source>
</reference>
<dbReference type="Proteomes" id="UP000000763">
    <property type="component" value="Chromosome 1"/>
</dbReference>
<reference evidence="3" key="2">
    <citation type="journal article" date="2008" name="Nucleic Acids Res.">
        <title>The rice annotation project database (RAP-DB): 2008 update.</title>
        <authorList>
            <consortium name="The rice annotation project (RAP)"/>
        </authorList>
    </citation>
    <scope>GENOME REANNOTATION</scope>
    <source>
        <strain evidence="3">cv. Nipponbare</strain>
    </source>
</reference>
<evidence type="ECO:0000313" key="3">
    <source>
        <dbReference type="Proteomes" id="UP000000763"/>
    </source>
</evidence>
<organism evidence="2 3">
    <name type="scientific">Oryza sativa subsp. japonica</name>
    <name type="common">Rice</name>
    <dbReference type="NCBI Taxonomy" id="39947"/>
    <lineage>
        <taxon>Eukaryota</taxon>
        <taxon>Viridiplantae</taxon>
        <taxon>Streptophyta</taxon>
        <taxon>Embryophyta</taxon>
        <taxon>Tracheophyta</taxon>
        <taxon>Spermatophyta</taxon>
        <taxon>Magnoliopsida</taxon>
        <taxon>Liliopsida</taxon>
        <taxon>Poales</taxon>
        <taxon>Poaceae</taxon>
        <taxon>BOP clade</taxon>
        <taxon>Oryzoideae</taxon>
        <taxon>Oryzeae</taxon>
        <taxon>Oryzinae</taxon>
        <taxon>Oryza</taxon>
        <taxon>Oryza sativa</taxon>
    </lineage>
</organism>
<name>Q0JP67_ORYSJ</name>
<accession>Q0JP67</accession>
<protein>
    <submittedName>
        <fullName evidence="2">Os01g0240200 protein</fullName>
    </submittedName>
</protein>